<dbReference type="CDD" id="cd07989">
    <property type="entry name" value="LPLAT_AGPAT-like"/>
    <property type="match status" value="1"/>
</dbReference>
<accession>A0A235BNX5</accession>
<dbReference type="Proteomes" id="UP000215215">
    <property type="component" value="Unassembled WGS sequence"/>
</dbReference>
<dbReference type="SUPFAM" id="SSF69593">
    <property type="entry name" value="Glycerol-3-phosphate (1)-acyltransferase"/>
    <property type="match status" value="1"/>
</dbReference>
<feature type="domain" description="Phospholipid/glycerol acyltransferase" evidence="3">
    <location>
        <begin position="42"/>
        <end position="153"/>
    </location>
</feature>
<evidence type="ECO:0000259" key="3">
    <source>
        <dbReference type="SMART" id="SM00563"/>
    </source>
</evidence>
<keyword evidence="1" id="KW-0808">Transferase</keyword>
<comment type="caution">
    <text evidence="4">The sequence shown here is derived from an EMBL/GenBank/DDBJ whole genome shotgun (WGS) entry which is preliminary data.</text>
</comment>
<dbReference type="AlphaFoldDB" id="A0A235BNX5"/>
<evidence type="ECO:0000256" key="1">
    <source>
        <dbReference type="ARBA" id="ARBA00022679"/>
    </source>
</evidence>
<reference evidence="4 5" key="1">
    <citation type="submission" date="2017-07" db="EMBL/GenBank/DDBJ databases">
        <title>Recovery of genomes from metagenomes via a dereplication, aggregation, and scoring strategy.</title>
        <authorList>
            <person name="Sieber C.M."/>
            <person name="Probst A.J."/>
            <person name="Sharrar A."/>
            <person name="Thomas B.C."/>
            <person name="Hess M."/>
            <person name="Tringe S.G."/>
            <person name="Banfield J.F."/>
        </authorList>
    </citation>
    <scope>NUCLEOTIDE SEQUENCE [LARGE SCALE GENOMIC DNA]</scope>
    <source>
        <strain evidence="4">JGI_Cruoil_03_44_89</strain>
    </source>
</reference>
<name>A0A235BNX5_UNCW3</name>
<evidence type="ECO:0000313" key="5">
    <source>
        <dbReference type="Proteomes" id="UP000215215"/>
    </source>
</evidence>
<evidence type="ECO:0000256" key="2">
    <source>
        <dbReference type="ARBA" id="ARBA00023315"/>
    </source>
</evidence>
<dbReference type="GO" id="GO:0003841">
    <property type="term" value="F:1-acylglycerol-3-phosphate O-acyltransferase activity"/>
    <property type="evidence" value="ECO:0007669"/>
    <property type="project" value="TreeGrafter"/>
</dbReference>
<sequence length="210" mass="23500">MRQQNSKSAFYYTVRLATRMTLTIFSSLKVSGAENVSGKGAYIIVANHINWFDGFVLIALFKERISFLAASYLFEKPIVGAFLSRMGCIPVGQAQTRKAITKSLKLLKDGEIIGIFPEGGVRLTKEMQGIKRGGFFLAHRANVPIIPVGIQGTNHLFSSFRKIPLHREIVVNIGKPIYPVHGILRKATDRETAELIVTKITKLVERRDER</sequence>
<dbReference type="PANTHER" id="PTHR10434">
    <property type="entry name" value="1-ACYL-SN-GLYCEROL-3-PHOSPHATE ACYLTRANSFERASE"/>
    <property type="match status" value="1"/>
</dbReference>
<dbReference type="GO" id="GO:0006654">
    <property type="term" value="P:phosphatidic acid biosynthetic process"/>
    <property type="evidence" value="ECO:0007669"/>
    <property type="project" value="TreeGrafter"/>
</dbReference>
<evidence type="ECO:0000313" key="4">
    <source>
        <dbReference type="EMBL" id="OYD13866.1"/>
    </source>
</evidence>
<dbReference type="EMBL" id="NOZQ01000212">
    <property type="protein sequence ID" value="OYD13866.1"/>
    <property type="molecule type" value="Genomic_DNA"/>
</dbReference>
<proteinExistence type="predicted"/>
<dbReference type="Pfam" id="PF01553">
    <property type="entry name" value="Acyltransferase"/>
    <property type="match status" value="1"/>
</dbReference>
<dbReference type="PANTHER" id="PTHR10434:SF11">
    <property type="entry name" value="1-ACYL-SN-GLYCEROL-3-PHOSPHATE ACYLTRANSFERASE"/>
    <property type="match status" value="1"/>
</dbReference>
<protein>
    <recommendedName>
        <fullName evidence="3">Phospholipid/glycerol acyltransferase domain-containing protein</fullName>
    </recommendedName>
</protein>
<organism evidence="4 5">
    <name type="scientific">candidate division WOR-3 bacterium JGI_Cruoil_03_44_89</name>
    <dbReference type="NCBI Taxonomy" id="1973748"/>
    <lineage>
        <taxon>Bacteria</taxon>
        <taxon>Bacteria division WOR-3</taxon>
    </lineage>
</organism>
<dbReference type="SMART" id="SM00563">
    <property type="entry name" value="PlsC"/>
    <property type="match status" value="1"/>
</dbReference>
<gene>
    <name evidence="4" type="ORF">CH333_09645</name>
</gene>
<dbReference type="InterPro" id="IPR002123">
    <property type="entry name" value="Plipid/glycerol_acylTrfase"/>
</dbReference>
<keyword evidence="2" id="KW-0012">Acyltransferase</keyword>